<evidence type="ECO:0000313" key="1">
    <source>
        <dbReference type="EMBL" id="OFV68923.1"/>
    </source>
</evidence>
<organism evidence="1 2">
    <name type="scientific">Acetobacterium wieringae</name>
    <dbReference type="NCBI Taxonomy" id="52694"/>
    <lineage>
        <taxon>Bacteria</taxon>
        <taxon>Bacillati</taxon>
        <taxon>Bacillota</taxon>
        <taxon>Clostridia</taxon>
        <taxon>Eubacteriales</taxon>
        <taxon>Eubacteriaceae</taxon>
        <taxon>Acetobacterium</taxon>
    </lineage>
</organism>
<sequence>MNHAETHDFLEEMQGCFPRISSKATAIETWQEILEKVPYETCHKAYIKFLKAGETREPKPGDILALARTLYKVTQIESVACDICKGSGMLMLIDPDGHESVGRCSCENGKKYPGFPIVKLDFYRYNQMGRIETTYGA</sequence>
<proteinExistence type="predicted"/>
<dbReference type="Gene3D" id="1.10.8.200">
    <property type="entry name" value="Replisome organizer (g39p helicase loader/inhibitor protein)"/>
    <property type="match status" value="1"/>
</dbReference>
<accession>A0A1F2PCE8</accession>
<gene>
    <name evidence="1" type="ORF">ACWI_36140</name>
</gene>
<dbReference type="RefSeq" id="WP_139142415.1">
    <property type="nucleotide sequence ID" value="NZ_LKEU01000051.1"/>
</dbReference>
<dbReference type="STRING" id="52694.ACWI_36140"/>
<dbReference type="Proteomes" id="UP000176244">
    <property type="component" value="Unassembled WGS sequence"/>
</dbReference>
<dbReference type="OrthoDB" id="1779458at2"/>
<reference evidence="1 2" key="1">
    <citation type="submission" date="2015-09" db="EMBL/GenBank/DDBJ databases">
        <title>Genome sequence of Acetobacterium wieringae DSM 1911.</title>
        <authorList>
            <person name="Poehlein A."/>
            <person name="Bengelsdorf F.R."/>
            <person name="Schiel-Bengelsdorf B."/>
            <person name="Duerre P."/>
            <person name="Daniel R."/>
        </authorList>
    </citation>
    <scope>NUCLEOTIDE SEQUENCE [LARGE SCALE GENOMIC DNA]</scope>
    <source>
        <strain evidence="1 2">DSM 1911</strain>
    </source>
</reference>
<dbReference type="AlphaFoldDB" id="A0A1F2PCE8"/>
<protein>
    <submittedName>
        <fullName evidence="1">Uncharacterized protein</fullName>
    </submittedName>
</protein>
<name>A0A1F2PCE8_9FIRM</name>
<evidence type="ECO:0000313" key="2">
    <source>
        <dbReference type="Proteomes" id="UP000176244"/>
    </source>
</evidence>
<comment type="caution">
    <text evidence="1">The sequence shown here is derived from an EMBL/GenBank/DDBJ whole genome shotgun (WGS) entry which is preliminary data.</text>
</comment>
<dbReference type="EMBL" id="LKEU01000051">
    <property type="protein sequence ID" value="OFV68923.1"/>
    <property type="molecule type" value="Genomic_DNA"/>
</dbReference>